<reference evidence="3 4" key="1">
    <citation type="submission" date="2024-09" db="EMBL/GenBank/DDBJ databases">
        <title>T2T genomes of carrot and Alternaria dauci and their utility for understanding host-pathogen interaction during carrot leaf blight disease.</title>
        <authorList>
            <person name="Liu W."/>
            <person name="Xu S."/>
            <person name="Ou C."/>
            <person name="Liu X."/>
            <person name="Zhuang F."/>
            <person name="Deng X.W."/>
        </authorList>
    </citation>
    <scope>NUCLEOTIDE SEQUENCE [LARGE SCALE GENOMIC DNA]</scope>
    <source>
        <strain evidence="3 4">A2016</strain>
    </source>
</reference>
<keyword evidence="2" id="KW-0472">Membrane</keyword>
<dbReference type="GeneID" id="96083694"/>
<sequence length="215" mass="23925">MAAPTSTPTATAPSFLYRVQTRFVDSFLPDCIRQEYQRIIANLFTYKYAYIALATTILFAAAEYEQPGYFPRPQELTVGMIGGLFAFALFFSTYALMEYADDHTWFWNEEGFVWPWVGILWSLTVYNDETLSDSSTMHTVTSFPTSSPVASTTPAGSPARPDIIIPPTPMLPRGLRPVHLPLPPTHHSGILGESPMAPMFKHFSGNSGSDNVDEE</sequence>
<comment type="caution">
    <text evidence="3">The sequence shown here is derived from an EMBL/GenBank/DDBJ whole genome shotgun (WGS) entry which is preliminary data.</text>
</comment>
<keyword evidence="2" id="KW-0812">Transmembrane</keyword>
<dbReference type="EMBL" id="JBHGVX010000002">
    <property type="protein sequence ID" value="KAL1799335.1"/>
    <property type="molecule type" value="Genomic_DNA"/>
</dbReference>
<evidence type="ECO:0000256" key="1">
    <source>
        <dbReference type="SAM" id="MobiDB-lite"/>
    </source>
</evidence>
<name>A0ABR3US80_9PLEO</name>
<feature type="transmembrane region" description="Helical" evidence="2">
    <location>
        <begin position="43"/>
        <end position="64"/>
    </location>
</feature>
<keyword evidence="2" id="KW-1133">Transmembrane helix</keyword>
<evidence type="ECO:0000313" key="4">
    <source>
        <dbReference type="Proteomes" id="UP001578633"/>
    </source>
</evidence>
<proteinExistence type="predicted"/>
<protein>
    <submittedName>
        <fullName evidence="3">Uncharacterized protein</fullName>
    </submittedName>
</protein>
<gene>
    <name evidence="3" type="ORF">ACET3X_003372</name>
</gene>
<accession>A0ABR3US80</accession>
<dbReference type="Proteomes" id="UP001578633">
    <property type="component" value="Chromosome 2"/>
</dbReference>
<keyword evidence="4" id="KW-1185">Reference proteome</keyword>
<feature type="transmembrane region" description="Helical" evidence="2">
    <location>
        <begin position="76"/>
        <end position="97"/>
    </location>
</feature>
<organism evidence="3 4">
    <name type="scientific">Alternaria dauci</name>
    <dbReference type="NCBI Taxonomy" id="48095"/>
    <lineage>
        <taxon>Eukaryota</taxon>
        <taxon>Fungi</taxon>
        <taxon>Dikarya</taxon>
        <taxon>Ascomycota</taxon>
        <taxon>Pezizomycotina</taxon>
        <taxon>Dothideomycetes</taxon>
        <taxon>Pleosporomycetidae</taxon>
        <taxon>Pleosporales</taxon>
        <taxon>Pleosporineae</taxon>
        <taxon>Pleosporaceae</taxon>
        <taxon>Alternaria</taxon>
        <taxon>Alternaria sect. Porri</taxon>
    </lineage>
</organism>
<feature type="region of interest" description="Disordered" evidence="1">
    <location>
        <begin position="142"/>
        <end position="162"/>
    </location>
</feature>
<feature type="compositionally biased region" description="Polar residues" evidence="1">
    <location>
        <begin position="142"/>
        <end position="155"/>
    </location>
</feature>
<evidence type="ECO:0000313" key="3">
    <source>
        <dbReference type="EMBL" id="KAL1799335.1"/>
    </source>
</evidence>
<dbReference type="RefSeq" id="XP_069309919.1">
    <property type="nucleotide sequence ID" value="XM_069448640.1"/>
</dbReference>
<evidence type="ECO:0000256" key="2">
    <source>
        <dbReference type="SAM" id="Phobius"/>
    </source>
</evidence>